<evidence type="ECO:0008006" key="4">
    <source>
        <dbReference type="Google" id="ProtNLM"/>
    </source>
</evidence>
<evidence type="ECO:0000313" key="2">
    <source>
        <dbReference type="EMBL" id="KAF2128704.1"/>
    </source>
</evidence>
<dbReference type="EMBL" id="ML977508">
    <property type="protein sequence ID" value="KAF2128704.1"/>
    <property type="molecule type" value="Genomic_DNA"/>
</dbReference>
<accession>A0A6A6ACI9</accession>
<protein>
    <recommendedName>
        <fullName evidence="4">N-acetyltransferase domain-containing protein</fullName>
    </recommendedName>
</protein>
<evidence type="ECO:0000313" key="3">
    <source>
        <dbReference type="Proteomes" id="UP000799771"/>
    </source>
</evidence>
<name>A0A6A6ACI9_9PLEO</name>
<dbReference type="Gene3D" id="3.40.630.30">
    <property type="match status" value="1"/>
</dbReference>
<keyword evidence="3" id="KW-1185">Reference proteome</keyword>
<sequence length="220" mass="23960">MPAMLDDPTSPPIPLNQAPPPTISSKHITLKDGHTRATILAFTSPSQPPPALTAYLASQLALEVSKGDTYPMTTALPADAFGAYWFACFAAVMLLGDVESVDDVADSNWPSICLGSFYVKPNYPGRSSHVCNGGFLVTEGSRNRGVGKALGQTYLEWAPRLVRKQPLFLKLHVGGEQESVWIELILTRRVSRIQCSTWSMRRMSRLVVSGILWDSRGLGG</sequence>
<feature type="compositionally biased region" description="Pro residues" evidence="1">
    <location>
        <begin position="9"/>
        <end position="22"/>
    </location>
</feature>
<feature type="region of interest" description="Disordered" evidence="1">
    <location>
        <begin position="1"/>
        <end position="22"/>
    </location>
</feature>
<dbReference type="GO" id="GO:0005634">
    <property type="term" value="C:nucleus"/>
    <property type="evidence" value="ECO:0007669"/>
    <property type="project" value="TreeGrafter"/>
</dbReference>
<organism evidence="2 3">
    <name type="scientific">Dothidotthia symphoricarpi CBS 119687</name>
    <dbReference type="NCBI Taxonomy" id="1392245"/>
    <lineage>
        <taxon>Eukaryota</taxon>
        <taxon>Fungi</taxon>
        <taxon>Dikarya</taxon>
        <taxon>Ascomycota</taxon>
        <taxon>Pezizomycotina</taxon>
        <taxon>Dothideomycetes</taxon>
        <taxon>Pleosporomycetidae</taxon>
        <taxon>Pleosporales</taxon>
        <taxon>Dothidotthiaceae</taxon>
        <taxon>Dothidotthia</taxon>
    </lineage>
</organism>
<dbReference type="Proteomes" id="UP000799771">
    <property type="component" value="Unassembled WGS sequence"/>
</dbReference>
<dbReference type="InterPro" id="IPR052742">
    <property type="entry name" value="Mito_N-acetyltransferase"/>
</dbReference>
<gene>
    <name evidence="2" type="ORF">P153DRAFT_367794</name>
</gene>
<dbReference type="RefSeq" id="XP_033523093.1">
    <property type="nucleotide sequence ID" value="XM_033668363.1"/>
</dbReference>
<dbReference type="PANTHER" id="PTHR43138">
    <property type="entry name" value="ACETYLTRANSFERASE, GNAT FAMILY"/>
    <property type="match status" value="1"/>
</dbReference>
<evidence type="ECO:0000256" key="1">
    <source>
        <dbReference type="SAM" id="MobiDB-lite"/>
    </source>
</evidence>
<dbReference type="AlphaFoldDB" id="A0A6A6ACI9"/>
<dbReference type="GeneID" id="54408795"/>
<dbReference type="PANTHER" id="PTHR43138:SF2">
    <property type="entry name" value="PROTEIN SPT10"/>
    <property type="match status" value="1"/>
</dbReference>
<dbReference type="OrthoDB" id="10264707at2759"/>
<proteinExistence type="predicted"/>
<reference evidence="2" key="1">
    <citation type="journal article" date="2020" name="Stud. Mycol.">
        <title>101 Dothideomycetes genomes: a test case for predicting lifestyles and emergence of pathogens.</title>
        <authorList>
            <person name="Haridas S."/>
            <person name="Albert R."/>
            <person name="Binder M."/>
            <person name="Bloem J."/>
            <person name="Labutti K."/>
            <person name="Salamov A."/>
            <person name="Andreopoulos B."/>
            <person name="Baker S."/>
            <person name="Barry K."/>
            <person name="Bills G."/>
            <person name="Bluhm B."/>
            <person name="Cannon C."/>
            <person name="Castanera R."/>
            <person name="Culley D."/>
            <person name="Daum C."/>
            <person name="Ezra D."/>
            <person name="Gonzalez J."/>
            <person name="Henrissat B."/>
            <person name="Kuo A."/>
            <person name="Liang C."/>
            <person name="Lipzen A."/>
            <person name="Lutzoni F."/>
            <person name="Magnuson J."/>
            <person name="Mondo S."/>
            <person name="Nolan M."/>
            <person name="Ohm R."/>
            <person name="Pangilinan J."/>
            <person name="Park H.-J."/>
            <person name="Ramirez L."/>
            <person name="Alfaro M."/>
            <person name="Sun H."/>
            <person name="Tritt A."/>
            <person name="Yoshinaga Y."/>
            <person name="Zwiers L.-H."/>
            <person name="Turgeon B."/>
            <person name="Goodwin S."/>
            <person name="Spatafora J."/>
            <person name="Crous P."/>
            <person name="Grigoriev I."/>
        </authorList>
    </citation>
    <scope>NUCLEOTIDE SEQUENCE</scope>
    <source>
        <strain evidence="2">CBS 119687</strain>
    </source>
</reference>